<dbReference type="Pfam" id="PF19259">
    <property type="entry name" value="Ty3_capsid"/>
    <property type="match status" value="1"/>
</dbReference>
<evidence type="ECO:0000313" key="3">
    <source>
        <dbReference type="EMBL" id="CAF1604231.1"/>
    </source>
</evidence>
<dbReference type="AlphaFoldDB" id="A0A816AZG0"/>
<feature type="compositionally biased region" description="Polar residues" evidence="1">
    <location>
        <begin position="95"/>
        <end position="111"/>
    </location>
</feature>
<name>A0A816AZG0_9BILA</name>
<dbReference type="OrthoDB" id="10040098at2759"/>
<protein>
    <recommendedName>
        <fullName evidence="2">Ty3 transposon capsid-like protein domain-containing protein</fullName>
    </recommendedName>
</protein>
<dbReference type="Proteomes" id="UP000663834">
    <property type="component" value="Unassembled WGS sequence"/>
</dbReference>
<feature type="region of interest" description="Disordered" evidence="1">
    <location>
        <begin position="165"/>
        <end position="185"/>
    </location>
</feature>
<dbReference type="InterPro" id="IPR045358">
    <property type="entry name" value="Ty3_capsid"/>
</dbReference>
<dbReference type="PANTHER" id="PTHR33223:SF6">
    <property type="entry name" value="CCHC-TYPE DOMAIN-CONTAINING PROTEIN"/>
    <property type="match status" value="1"/>
</dbReference>
<sequence>MINKDRISCIPKSSLCDSLSTQHTTDNSILTSTRNQEENLKFSISNSRRRAILPTPNRPKHLQHFLTMSNQKEINTHEQIVISKDILSQSRDKNPSQMDVDNTDNNSPTKISDNLTDMIPNLQMENSFLDNTNQQNRVFKDKDTIDDSKNDESYKRINTSARLIKHSEGAPEVSAQSQPERDTNDDNFDAFILQNFVPFSGKQNVVQWLDETENKFNQLRIGRNFRFEAISLLVEGYARRKYIKNRKEIRSFDDFYEFLLSEFEPSDSALYESKSHQTITNKSCDSTATYQTNFANESNQIVSNNSNTIKSTAMVNLGTTNNIGERPVINSTIVSDSFSTSISDQTQNDLRKAIVGNLIKNPKTFKGGKDDVKKWIEEIEHLLDVAHIPDATRLNLISYSLRGDALEWFKNNRLLFSSWNIFVSELIRAFTSSFHEELAFKKLESYSQGEHQSIRSFFNEVLKLCKDADSTMSEATKLKNLLNKTKPSIQFEVRKKKPTSTVEFLEHAKEAEELMQLSNLTTDNTNINNNNQLVQQQSIPSLISTPIPPINQSFGKTSNNFSPHYSRNFDNNYQAPNNRNIYSNPNSSSFLYSQLSQSKARPANNFSRYPQQETSFNSTNHTRKPYQQSRPNYSSNTYSRERTANTISLPQTTTTATSLNESYPSAICSQCNQFGHEAAACSNF</sequence>
<dbReference type="EMBL" id="CAJNOW010011909">
    <property type="protein sequence ID" value="CAF1604231.1"/>
    <property type="molecule type" value="Genomic_DNA"/>
</dbReference>
<evidence type="ECO:0000313" key="5">
    <source>
        <dbReference type="Proteomes" id="UP000663834"/>
    </source>
</evidence>
<proteinExistence type="predicted"/>
<feature type="compositionally biased region" description="Polar residues" evidence="1">
    <location>
        <begin position="554"/>
        <end position="586"/>
    </location>
</feature>
<gene>
    <name evidence="4" type="ORF">GIL414_LOCUS37308</name>
    <name evidence="3" type="ORF">KQP761_LOCUS22630</name>
</gene>
<reference evidence="3" key="1">
    <citation type="submission" date="2021-02" db="EMBL/GenBank/DDBJ databases">
        <authorList>
            <person name="Nowell W R."/>
        </authorList>
    </citation>
    <scope>NUCLEOTIDE SEQUENCE</scope>
</reference>
<feature type="region of interest" description="Disordered" evidence="1">
    <location>
        <begin position="86"/>
        <end position="111"/>
    </location>
</feature>
<feature type="region of interest" description="Disordered" evidence="1">
    <location>
        <begin position="554"/>
        <end position="595"/>
    </location>
</feature>
<organism evidence="3 5">
    <name type="scientific">Rotaria magnacalcarata</name>
    <dbReference type="NCBI Taxonomy" id="392030"/>
    <lineage>
        <taxon>Eukaryota</taxon>
        <taxon>Metazoa</taxon>
        <taxon>Spiralia</taxon>
        <taxon>Gnathifera</taxon>
        <taxon>Rotifera</taxon>
        <taxon>Eurotatoria</taxon>
        <taxon>Bdelloidea</taxon>
        <taxon>Philodinida</taxon>
        <taxon>Philodinidae</taxon>
        <taxon>Rotaria</taxon>
    </lineage>
</organism>
<evidence type="ECO:0000313" key="4">
    <source>
        <dbReference type="EMBL" id="CAF4562544.1"/>
    </source>
</evidence>
<comment type="caution">
    <text evidence="3">The sequence shown here is derived from an EMBL/GenBank/DDBJ whole genome shotgun (WGS) entry which is preliminary data.</text>
</comment>
<evidence type="ECO:0000259" key="2">
    <source>
        <dbReference type="Pfam" id="PF19259"/>
    </source>
</evidence>
<dbReference type="Proteomes" id="UP000681720">
    <property type="component" value="Unassembled WGS sequence"/>
</dbReference>
<accession>A0A816AZG0</accession>
<feature type="domain" description="Ty3 transposon capsid-like protein" evidence="2">
    <location>
        <begin position="359"/>
        <end position="526"/>
    </location>
</feature>
<dbReference type="PANTHER" id="PTHR33223">
    <property type="entry name" value="CCHC-TYPE DOMAIN-CONTAINING PROTEIN"/>
    <property type="match status" value="1"/>
</dbReference>
<dbReference type="EMBL" id="CAJOBJ010095503">
    <property type="protein sequence ID" value="CAF4562544.1"/>
    <property type="molecule type" value="Genomic_DNA"/>
</dbReference>
<feature type="region of interest" description="Disordered" evidence="1">
    <location>
        <begin position="608"/>
        <end position="655"/>
    </location>
</feature>
<evidence type="ECO:0000256" key="1">
    <source>
        <dbReference type="SAM" id="MobiDB-lite"/>
    </source>
</evidence>